<dbReference type="AlphaFoldDB" id="A0A1X6YMT3"/>
<keyword evidence="1 3" id="KW-0560">Oxidoreductase</keyword>
<evidence type="ECO:0000313" key="3">
    <source>
        <dbReference type="EMBL" id="SLN25301.1"/>
    </source>
</evidence>
<name>A0A1X6YMT3_9RHOB</name>
<dbReference type="Proteomes" id="UP000193207">
    <property type="component" value="Unassembled WGS sequence"/>
</dbReference>
<dbReference type="Gene3D" id="3.50.50.60">
    <property type="entry name" value="FAD/NAD(P)-binding domain"/>
    <property type="match status" value="2"/>
</dbReference>
<dbReference type="Gene3D" id="3.30.9.10">
    <property type="entry name" value="D-Amino Acid Oxidase, subunit A, domain 2"/>
    <property type="match status" value="1"/>
</dbReference>
<gene>
    <name evidence="3" type="primary">dadA_1</name>
    <name evidence="3" type="ORF">ROH8110_01114</name>
</gene>
<dbReference type="PANTHER" id="PTHR13847">
    <property type="entry name" value="SARCOSINE DEHYDROGENASE-RELATED"/>
    <property type="match status" value="1"/>
</dbReference>
<dbReference type="OrthoDB" id="9805337at2"/>
<dbReference type="PANTHER" id="PTHR13847:SF289">
    <property type="entry name" value="GLYCINE OXIDASE"/>
    <property type="match status" value="1"/>
</dbReference>
<reference evidence="3 4" key="1">
    <citation type="submission" date="2017-03" db="EMBL/GenBank/DDBJ databases">
        <authorList>
            <person name="Afonso C.L."/>
            <person name="Miller P.J."/>
            <person name="Scott M.A."/>
            <person name="Spackman E."/>
            <person name="Goraichik I."/>
            <person name="Dimitrov K.M."/>
            <person name="Suarez D.L."/>
            <person name="Swayne D.E."/>
        </authorList>
    </citation>
    <scope>NUCLEOTIDE SEQUENCE [LARGE SCALE GENOMIC DNA]</scope>
    <source>
        <strain evidence="3 4">CECT 8110</strain>
    </source>
</reference>
<dbReference type="InterPro" id="IPR036188">
    <property type="entry name" value="FAD/NAD-bd_sf"/>
</dbReference>
<dbReference type="EMBL" id="FWFU01000001">
    <property type="protein sequence ID" value="SLN25301.1"/>
    <property type="molecule type" value="Genomic_DNA"/>
</dbReference>
<organism evidence="3 4">
    <name type="scientific">Roseovarius halotolerans</name>
    <dbReference type="NCBI Taxonomy" id="505353"/>
    <lineage>
        <taxon>Bacteria</taxon>
        <taxon>Pseudomonadati</taxon>
        <taxon>Pseudomonadota</taxon>
        <taxon>Alphaproteobacteria</taxon>
        <taxon>Rhodobacterales</taxon>
        <taxon>Roseobacteraceae</taxon>
        <taxon>Roseovarius</taxon>
    </lineage>
</organism>
<dbReference type="EC" id="1.4.99.6" evidence="3"/>
<dbReference type="Pfam" id="PF01266">
    <property type="entry name" value="DAO"/>
    <property type="match status" value="1"/>
</dbReference>
<evidence type="ECO:0000259" key="2">
    <source>
        <dbReference type="Pfam" id="PF01266"/>
    </source>
</evidence>
<keyword evidence="4" id="KW-1185">Reference proteome</keyword>
<dbReference type="GO" id="GO:0005737">
    <property type="term" value="C:cytoplasm"/>
    <property type="evidence" value="ECO:0007669"/>
    <property type="project" value="TreeGrafter"/>
</dbReference>
<protein>
    <submittedName>
        <fullName evidence="3">D-amino acid dehydrogenase small subunit</fullName>
        <ecNumber evidence="3">1.4.99.6</ecNumber>
    </submittedName>
</protein>
<feature type="domain" description="FAD dependent oxidoreductase" evidence="2">
    <location>
        <begin position="10"/>
        <end position="399"/>
    </location>
</feature>
<dbReference type="GO" id="GO:0016491">
    <property type="term" value="F:oxidoreductase activity"/>
    <property type="evidence" value="ECO:0007669"/>
    <property type="project" value="UniProtKB-KW"/>
</dbReference>
<dbReference type="SUPFAM" id="SSF54373">
    <property type="entry name" value="FAD-linked reductases, C-terminal domain"/>
    <property type="match status" value="1"/>
</dbReference>
<proteinExistence type="predicted"/>
<dbReference type="SUPFAM" id="SSF51905">
    <property type="entry name" value="FAD/NAD(P)-binding domain"/>
    <property type="match status" value="1"/>
</dbReference>
<dbReference type="InterPro" id="IPR006076">
    <property type="entry name" value="FAD-dep_OxRdtase"/>
</dbReference>
<accession>A0A1X6YMT3</accession>
<dbReference type="RefSeq" id="WP_085816641.1">
    <property type="nucleotide sequence ID" value="NZ_FWFU01000001.1"/>
</dbReference>
<evidence type="ECO:0000256" key="1">
    <source>
        <dbReference type="ARBA" id="ARBA00023002"/>
    </source>
</evidence>
<sequence length="420" mass="44949">MPPDDSAGPVTVLGGGAVGLCTALELAERGIPVRLIDRDAPGQGASMGNAGVISPFSVVPQSMPGVWKKAPGWLLDPLGPVTVHARHLPRFLPWALDFLRNGRSERVRQISLGMHALSDGSVDIYRQHLSGTGQETLLQDSCYVLAHRNPATARDTGLDSELRRAAGARVEVIGDAALREMEPNLSPEFRAAVVVHGQARCTSPGRMMQVLADKLRNMGGEILQHEVKTLQPVTDGGWQVICAGATLQATRVVISAGAWSARLLEPLGLKLPLEAERGYHVMFAEPGVRLNNSVMDTDRKFVASSMEQGIRAAGTAEFGGLDRPPDPRRADVIAKLARKMMPGLNTASRTTWSGIRPSFADSLPVIGEIPGHPGLFGAFGHSHYGLMMAPRTGRIMADLLNGVPPNVDLSPYRADRFGSV</sequence>
<evidence type="ECO:0000313" key="4">
    <source>
        <dbReference type="Proteomes" id="UP000193207"/>
    </source>
</evidence>